<comment type="similarity">
    <text evidence="2">Belongs to the cystatin family.</text>
</comment>
<dbReference type="InterPro" id="IPR000010">
    <property type="entry name" value="Cystatin_dom"/>
</dbReference>
<evidence type="ECO:0000256" key="5">
    <source>
        <dbReference type="ARBA" id="ARBA00022704"/>
    </source>
</evidence>
<dbReference type="Pfam" id="PF00031">
    <property type="entry name" value="Cystatin"/>
    <property type="match status" value="1"/>
</dbReference>
<evidence type="ECO:0000259" key="6">
    <source>
        <dbReference type="SMART" id="SM00043"/>
    </source>
</evidence>
<sequence>MICGGMGTPSPATPEIQAVCDQVKPHIEEKLGQKLDKFEAKSFTSQVVAGSNYFVKIHVGDDKCIHARIYKDLQKNVSLHSVQQDKAHEDEIAYF</sequence>
<keyword evidence="3" id="KW-0963">Cytoplasm</keyword>
<dbReference type="SUPFAM" id="SSF54403">
    <property type="entry name" value="Cystatin/monellin"/>
    <property type="match status" value="1"/>
</dbReference>
<feature type="domain" description="Cystatin" evidence="6">
    <location>
        <begin position="1"/>
        <end position="95"/>
    </location>
</feature>
<dbReference type="GO" id="GO:0004869">
    <property type="term" value="F:cysteine-type endopeptidase inhibitor activity"/>
    <property type="evidence" value="ECO:0007669"/>
    <property type="project" value="UniProtKB-KW"/>
</dbReference>
<dbReference type="SMART" id="SM00043">
    <property type="entry name" value="CY"/>
    <property type="match status" value="1"/>
</dbReference>
<reference evidence="7" key="1">
    <citation type="submission" date="2011-08" db="EMBL/GenBank/DDBJ databases">
        <authorList>
            <person name="Kim B.-M."/>
            <person name="Rhee J.-S."/>
            <person name="Lee J.-S."/>
        </authorList>
    </citation>
    <scope>NUCLEOTIDE SEQUENCE</scope>
</reference>
<dbReference type="InterPro" id="IPR001713">
    <property type="entry name" value="Prot_inh_stefin"/>
</dbReference>
<evidence type="ECO:0000313" key="7">
    <source>
        <dbReference type="EMBL" id="AEQ34997.1"/>
    </source>
</evidence>
<dbReference type="PROSITE" id="PS00287">
    <property type="entry name" value="CYSTATIN"/>
    <property type="match status" value="1"/>
</dbReference>
<evidence type="ECO:0000256" key="2">
    <source>
        <dbReference type="ARBA" id="ARBA00009403"/>
    </source>
</evidence>
<dbReference type="PRINTS" id="PR00295">
    <property type="entry name" value="STEFINA"/>
</dbReference>
<evidence type="ECO:0000256" key="1">
    <source>
        <dbReference type="ARBA" id="ARBA00004496"/>
    </source>
</evidence>
<dbReference type="GO" id="GO:0005829">
    <property type="term" value="C:cytosol"/>
    <property type="evidence" value="ECO:0007669"/>
    <property type="project" value="TreeGrafter"/>
</dbReference>
<dbReference type="InterPro" id="IPR046350">
    <property type="entry name" value="Cystatin_sf"/>
</dbReference>
<dbReference type="PANTHER" id="PTHR11414">
    <property type="entry name" value="CYSTATIN FAMILY MEMBER"/>
    <property type="match status" value="1"/>
</dbReference>
<dbReference type="FunFam" id="3.10.450.10:FF:000001">
    <property type="entry name" value="Cystatin-A"/>
    <property type="match status" value="1"/>
</dbReference>
<keyword evidence="4" id="KW-0646">Protease inhibitor</keyword>
<name>T1P457_TIGJA</name>
<evidence type="ECO:0000256" key="4">
    <source>
        <dbReference type="ARBA" id="ARBA00022690"/>
    </source>
</evidence>
<feature type="non-terminal residue" evidence="7">
    <location>
        <position position="95"/>
    </location>
</feature>
<accession>T1P457</accession>
<dbReference type="AlphaFoldDB" id="T1P457"/>
<evidence type="ECO:0000256" key="3">
    <source>
        <dbReference type="ARBA" id="ARBA00022490"/>
    </source>
</evidence>
<dbReference type="InterPro" id="IPR018073">
    <property type="entry name" value="Prot_inh_cystat_CS"/>
</dbReference>
<organism evidence="7">
    <name type="scientific">Tigriopus japonicus</name>
    <name type="common">Copepod</name>
    <dbReference type="NCBI Taxonomy" id="158387"/>
    <lineage>
        <taxon>Eukaryota</taxon>
        <taxon>Metazoa</taxon>
        <taxon>Ecdysozoa</taxon>
        <taxon>Arthropoda</taxon>
        <taxon>Crustacea</taxon>
        <taxon>Multicrustacea</taxon>
        <taxon>Hexanauplia</taxon>
        <taxon>Copepoda</taxon>
        <taxon>Harpacticoida</taxon>
        <taxon>Harpacticidae</taxon>
        <taxon>Tigriopus</taxon>
    </lineage>
</organism>
<dbReference type="CDD" id="cd00042">
    <property type="entry name" value="CY"/>
    <property type="match status" value="1"/>
</dbReference>
<proteinExistence type="evidence at transcript level"/>
<dbReference type="PANTHER" id="PTHR11414:SF21">
    <property type="entry name" value="CYSTATIN 14A, TANDEM DUPLICATE 1-RELATED"/>
    <property type="match status" value="1"/>
</dbReference>
<comment type="subcellular location">
    <subcellularLocation>
        <location evidence="1">Cytoplasm</location>
    </subcellularLocation>
</comment>
<dbReference type="Gene3D" id="3.10.450.10">
    <property type="match status" value="1"/>
</dbReference>
<keyword evidence="5" id="KW-0789">Thiol protease inhibitor</keyword>
<protein>
    <submittedName>
        <fullName evidence="7">Cystatin-B</fullName>
    </submittedName>
</protein>
<dbReference type="EMBL" id="JN634014">
    <property type="protein sequence ID" value="AEQ34997.1"/>
    <property type="molecule type" value="mRNA"/>
</dbReference>